<dbReference type="EMBL" id="LGUA01002865">
    <property type="protein sequence ID" value="OAX77299.1"/>
    <property type="molecule type" value="Genomic_DNA"/>
</dbReference>
<comment type="caution">
    <text evidence="2">The sequence shown here is derived from an EMBL/GenBank/DDBJ whole genome shotgun (WGS) entry which is preliminary data.</text>
</comment>
<feature type="signal peptide" evidence="1">
    <location>
        <begin position="1"/>
        <end position="16"/>
    </location>
</feature>
<evidence type="ECO:0000256" key="1">
    <source>
        <dbReference type="SAM" id="SignalP"/>
    </source>
</evidence>
<reference evidence="2 3" key="1">
    <citation type="submission" date="2015-07" db="EMBL/GenBank/DDBJ databases">
        <title>Emmonsia species relationships and genome sequence.</title>
        <authorList>
            <person name="Cuomo C.A."/>
            <person name="Schwartz I.S."/>
            <person name="Kenyon C."/>
            <person name="de Hoog G.S."/>
            <person name="Govender N.P."/>
            <person name="Botha A."/>
            <person name="Moreno L."/>
            <person name="de Vries M."/>
            <person name="Munoz J.F."/>
            <person name="Stielow J.B."/>
        </authorList>
    </citation>
    <scope>NUCLEOTIDE SEQUENCE [LARGE SCALE GENOMIC DNA]</scope>
    <source>
        <strain evidence="2 3">CBS 136260</strain>
    </source>
</reference>
<name>A0A1B7NKD5_9EURO</name>
<proteinExistence type="predicted"/>
<evidence type="ECO:0000313" key="3">
    <source>
        <dbReference type="Proteomes" id="UP000091918"/>
    </source>
</evidence>
<evidence type="ECO:0000313" key="2">
    <source>
        <dbReference type="EMBL" id="OAX77299.1"/>
    </source>
</evidence>
<keyword evidence="3" id="KW-1185">Reference proteome</keyword>
<dbReference type="AlphaFoldDB" id="A0A1B7NKD5"/>
<gene>
    <name evidence="2" type="ORF">ACJ72_08404</name>
</gene>
<dbReference type="Proteomes" id="UP000091918">
    <property type="component" value="Unassembled WGS sequence"/>
</dbReference>
<protein>
    <submittedName>
        <fullName evidence="2">Uncharacterized protein</fullName>
    </submittedName>
</protein>
<organism evidence="2 3">
    <name type="scientific">Emergomyces africanus</name>
    <dbReference type="NCBI Taxonomy" id="1955775"/>
    <lineage>
        <taxon>Eukaryota</taxon>
        <taxon>Fungi</taxon>
        <taxon>Dikarya</taxon>
        <taxon>Ascomycota</taxon>
        <taxon>Pezizomycotina</taxon>
        <taxon>Eurotiomycetes</taxon>
        <taxon>Eurotiomycetidae</taxon>
        <taxon>Onygenales</taxon>
        <taxon>Ajellomycetaceae</taxon>
        <taxon>Emergomyces</taxon>
    </lineage>
</organism>
<sequence length="145" mass="16201">MLLIMLLSFCIHEVWILESAISNDMIRFFAVVTLTFIIGARSGGTAISDTIHSRGMIVSSDDSGGGPCDQLIHQLIEVQILNKALFSGIEFIQLDSNKFLLSITQSQDEEIMIDTLSSILIQRYKFGLEISKIHKIDVKIVILEM</sequence>
<accession>A0A1B7NKD5</accession>
<keyword evidence="1" id="KW-0732">Signal</keyword>
<feature type="chain" id="PRO_5008598045" evidence="1">
    <location>
        <begin position="17"/>
        <end position="145"/>
    </location>
</feature>